<evidence type="ECO:0008006" key="4">
    <source>
        <dbReference type="Google" id="ProtNLM"/>
    </source>
</evidence>
<accession>A0A2U1K4I0</accession>
<evidence type="ECO:0000313" key="2">
    <source>
        <dbReference type="EMBL" id="PWA11893.1"/>
    </source>
</evidence>
<dbReference type="Proteomes" id="UP000245998">
    <property type="component" value="Unassembled WGS sequence"/>
</dbReference>
<gene>
    <name evidence="2" type="ORF">DCC39_08895</name>
</gene>
<dbReference type="EMBL" id="QCZG01000015">
    <property type="protein sequence ID" value="PWA11893.1"/>
    <property type="molecule type" value="Genomic_DNA"/>
</dbReference>
<dbReference type="PROSITE" id="PS51257">
    <property type="entry name" value="PROKAR_LIPOPROTEIN"/>
    <property type="match status" value="1"/>
</dbReference>
<feature type="signal peptide" evidence="1">
    <location>
        <begin position="1"/>
        <end position="25"/>
    </location>
</feature>
<name>A0A2U1K4I0_9BACI</name>
<proteinExistence type="predicted"/>
<feature type="chain" id="PRO_5015774919" description="Sporulation protein" evidence="1">
    <location>
        <begin position="26"/>
        <end position="144"/>
    </location>
</feature>
<sequence length="144" mass="16227">MKRLLLTGTLAIMLAACTNQSPPQADNSQNPIQDRLFGAGPINYKWTRSGDGIRYSFDANQNPQSIRNLSDVKYSISDDQDKIRRIVESEGNLNPGMVAIIGDKAYVHVRVPQNANRKELKIDNLRDDLQAAMPRYDIRLIIDD</sequence>
<dbReference type="RefSeq" id="WP_116554537.1">
    <property type="nucleotide sequence ID" value="NZ_QCZG01000015.1"/>
</dbReference>
<comment type="caution">
    <text evidence="2">The sequence shown here is derived from an EMBL/GenBank/DDBJ whole genome shotgun (WGS) entry which is preliminary data.</text>
</comment>
<reference evidence="2 3" key="1">
    <citation type="submission" date="2018-04" db="EMBL/GenBank/DDBJ databases">
        <title>Camelliibacillus theae gen. nov., sp. nov., isolated from Pu'er tea.</title>
        <authorList>
            <person name="Niu L."/>
        </authorList>
    </citation>
    <scope>NUCLEOTIDE SEQUENCE [LARGE SCALE GENOMIC DNA]</scope>
    <source>
        <strain evidence="2 3">T8</strain>
    </source>
</reference>
<dbReference type="OrthoDB" id="2966336at2"/>
<evidence type="ECO:0000256" key="1">
    <source>
        <dbReference type="SAM" id="SignalP"/>
    </source>
</evidence>
<keyword evidence="3" id="KW-1185">Reference proteome</keyword>
<keyword evidence="1" id="KW-0732">Signal</keyword>
<protein>
    <recommendedName>
        <fullName evidence="4">Sporulation protein</fullName>
    </recommendedName>
</protein>
<organism evidence="2 3">
    <name type="scientific">Pueribacillus theae</name>
    <dbReference type="NCBI Taxonomy" id="2171751"/>
    <lineage>
        <taxon>Bacteria</taxon>
        <taxon>Bacillati</taxon>
        <taxon>Bacillota</taxon>
        <taxon>Bacilli</taxon>
        <taxon>Bacillales</taxon>
        <taxon>Bacillaceae</taxon>
        <taxon>Pueribacillus</taxon>
    </lineage>
</organism>
<dbReference type="AlphaFoldDB" id="A0A2U1K4I0"/>
<evidence type="ECO:0000313" key="3">
    <source>
        <dbReference type="Proteomes" id="UP000245998"/>
    </source>
</evidence>